<dbReference type="GO" id="GO:0006265">
    <property type="term" value="P:DNA topological change"/>
    <property type="evidence" value="ECO:0007669"/>
    <property type="project" value="InterPro"/>
</dbReference>
<evidence type="ECO:0000256" key="4">
    <source>
        <dbReference type="ARBA" id="ARBA00022723"/>
    </source>
</evidence>
<dbReference type="Pfam" id="PF01751">
    <property type="entry name" value="Toprim"/>
    <property type="match status" value="1"/>
</dbReference>
<keyword evidence="8" id="KW-0799">Topoisomerase</keyword>
<dbReference type="InterPro" id="IPR018522">
    <property type="entry name" value="TopoIIA_CS"/>
</dbReference>
<dbReference type="SUPFAM" id="SSF56719">
    <property type="entry name" value="Type II DNA topoisomerase"/>
    <property type="match status" value="1"/>
</dbReference>
<dbReference type="Gene3D" id="3.30.230.10">
    <property type="match status" value="1"/>
</dbReference>
<dbReference type="SMART" id="SM00387">
    <property type="entry name" value="HATPase_c"/>
    <property type="match status" value="1"/>
</dbReference>
<dbReference type="NCBIfam" id="TIGR01055">
    <property type="entry name" value="parE_Gneg"/>
    <property type="match status" value="1"/>
</dbReference>
<dbReference type="InterPro" id="IPR001241">
    <property type="entry name" value="Topo_IIA"/>
</dbReference>
<dbReference type="InterPro" id="IPR006171">
    <property type="entry name" value="TOPRIM_dom"/>
</dbReference>
<dbReference type="EMBL" id="SCFB01000014">
    <property type="protein sequence ID" value="RZI45414.1"/>
    <property type="molecule type" value="Genomic_DNA"/>
</dbReference>
<dbReference type="SMART" id="SM00433">
    <property type="entry name" value="TOP2c"/>
    <property type="match status" value="1"/>
</dbReference>
<feature type="domain" description="Toprim" evidence="11">
    <location>
        <begin position="440"/>
        <end position="554"/>
    </location>
</feature>
<evidence type="ECO:0000256" key="5">
    <source>
        <dbReference type="ARBA" id="ARBA00022741"/>
    </source>
</evidence>
<dbReference type="GO" id="GO:0003677">
    <property type="term" value="F:DNA binding"/>
    <property type="evidence" value="ECO:0007669"/>
    <property type="project" value="UniProtKB-KW"/>
</dbReference>
<evidence type="ECO:0000256" key="6">
    <source>
        <dbReference type="ARBA" id="ARBA00022840"/>
    </source>
</evidence>
<comment type="catalytic activity">
    <reaction evidence="1">
        <text>ATP-dependent breakage, passage and rejoining of double-stranded DNA.</text>
        <dbReference type="EC" id="5.6.2.2"/>
    </reaction>
</comment>
<dbReference type="CDD" id="cd16928">
    <property type="entry name" value="HATPase_GyrB-like"/>
    <property type="match status" value="1"/>
</dbReference>
<dbReference type="Proteomes" id="UP000293550">
    <property type="component" value="Unassembled WGS sequence"/>
</dbReference>
<evidence type="ECO:0000259" key="11">
    <source>
        <dbReference type="PROSITE" id="PS50880"/>
    </source>
</evidence>
<dbReference type="AlphaFoldDB" id="A0A4Q7DHL8"/>
<dbReference type="InterPro" id="IPR005737">
    <property type="entry name" value="TopoIV_B_Gneg"/>
</dbReference>
<dbReference type="PRINTS" id="PR01098">
    <property type="entry name" value="TOPISMRASE4B"/>
</dbReference>
<evidence type="ECO:0000256" key="9">
    <source>
        <dbReference type="ARBA" id="ARBA00023125"/>
    </source>
</evidence>
<gene>
    <name evidence="12" type="primary">parE</name>
    <name evidence="12" type="ORF">EQU50_07265</name>
</gene>
<keyword evidence="7" id="KW-0460">Magnesium</keyword>
<keyword evidence="4" id="KW-0479">Metal-binding</keyword>
<dbReference type="GO" id="GO:0005694">
    <property type="term" value="C:chromosome"/>
    <property type="evidence" value="ECO:0007669"/>
    <property type="project" value="InterPro"/>
</dbReference>
<dbReference type="RefSeq" id="WP_130154464.1">
    <property type="nucleotide sequence ID" value="NZ_SCFB01000014.1"/>
</dbReference>
<dbReference type="InterPro" id="IPR014721">
    <property type="entry name" value="Ribsml_uS5_D2-typ_fold_subgr"/>
</dbReference>
<dbReference type="FunFam" id="3.40.50.670:FF:000001">
    <property type="entry name" value="DNA topoisomerase 2"/>
    <property type="match status" value="1"/>
</dbReference>
<dbReference type="Pfam" id="PF00986">
    <property type="entry name" value="DNA_gyraseB_C"/>
    <property type="match status" value="1"/>
</dbReference>
<dbReference type="PRINTS" id="PR00418">
    <property type="entry name" value="TPI2FAMILY"/>
</dbReference>
<dbReference type="SUPFAM" id="SSF55874">
    <property type="entry name" value="ATPase domain of HSP90 chaperone/DNA topoisomerase II/histidine kinase"/>
    <property type="match status" value="1"/>
</dbReference>
<dbReference type="Gene3D" id="3.30.565.10">
    <property type="entry name" value="Histidine kinase-like ATPase, C-terminal domain"/>
    <property type="match status" value="1"/>
</dbReference>
<dbReference type="InterPro" id="IPR002288">
    <property type="entry name" value="DNA_gyrase_B_C"/>
</dbReference>
<dbReference type="PROSITE" id="PS50880">
    <property type="entry name" value="TOPRIM"/>
    <property type="match status" value="1"/>
</dbReference>
<dbReference type="PANTHER" id="PTHR45866:SF4">
    <property type="entry name" value="DNA TOPOISOMERASE 4 SUBUNIT B"/>
    <property type="match status" value="1"/>
</dbReference>
<dbReference type="InterPro" id="IPR013760">
    <property type="entry name" value="Topo_IIA-like_dom_sf"/>
</dbReference>
<protein>
    <recommendedName>
        <fullName evidence="3">DNA topoisomerase (ATP-hydrolyzing)</fullName>
        <ecNumber evidence="3">5.6.2.2</ecNumber>
    </recommendedName>
</protein>
<evidence type="ECO:0000256" key="2">
    <source>
        <dbReference type="ARBA" id="ARBA00001946"/>
    </source>
</evidence>
<evidence type="ECO:0000256" key="10">
    <source>
        <dbReference type="ARBA" id="ARBA00023235"/>
    </source>
</evidence>
<dbReference type="EC" id="5.6.2.2" evidence="3"/>
<evidence type="ECO:0000256" key="7">
    <source>
        <dbReference type="ARBA" id="ARBA00022842"/>
    </source>
</evidence>
<evidence type="ECO:0000313" key="13">
    <source>
        <dbReference type="Proteomes" id="UP000293550"/>
    </source>
</evidence>
<dbReference type="PROSITE" id="PS00177">
    <property type="entry name" value="TOPOISOMERASE_II"/>
    <property type="match status" value="1"/>
</dbReference>
<keyword evidence="9" id="KW-0238">DNA-binding</keyword>
<evidence type="ECO:0000256" key="8">
    <source>
        <dbReference type="ARBA" id="ARBA00023029"/>
    </source>
</evidence>
<keyword evidence="13" id="KW-1185">Reference proteome</keyword>
<dbReference type="GO" id="GO:0005524">
    <property type="term" value="F:ATP binding"/>
    <property type="evidence" value="ECO:0007669"/>
    <property type="project" value="UniProtKB-KW"/>
</dbReference>
<dbReference type="GO" id="GO:0046872">
    <property type="term" value="F:metal ion binding"/>
    <property type="evidence" value="ECO:0007669"/>
    <property type="project" value="UniProtKB-KW"/>
</dbReference>
<dbReference type="Gene3D" id="3.40.50.670">
    <property type="match status" value="1"/>
</dbReference>
<sequence>MANLFNNKQAPLKSDYTAKDIEVLEGLEPVRKRPGMYIGGTDEKAFHHLAAEVLDNAMDEVVAGFANKITIHLGADNTLTIADNGRGIPVDPHPKFPHLSALEVILTTLHSGGKFDNKVYSTSGGLHGVGISVVNALSDKLDIEICRPKQRWRQSYSRGHSVSPLVSEETNSRQQGTKIRFHPDPEIFGDLNFRPATLYQMARAKAYLFKGAKIEWSCDKNLIKDNRTPAEALLHYPDGLADYLTDVLGSEGESYSSFFKGEGVFPDQNGRIEWVVAWPVQAEDASDEGSLTSFCNTIPTPQGGTHEAGFRQALTRGLKDFGERTNNKRVSNLTAEDVNGLAIAVLSCFIQQPQFQGQTKEKLVSVNAAKLVENALKDHFDHWLVGHPQLANQILDFVLNRADDRLRKKQAKEVSRQSATRRLRLPGKLTDCTQTNPANCEIFLVEGDSAGGSAKQARNRATQAVLPLKGKILNVATASLEKMKGNQEVADLILALGCGAGKDCKPENLRYGRIVIMTDADVDGAHIASLLLTLFFQEMRPLIENGNIYLAQPPLYRLSYGQKIIYARDDQEKEHHLNTTFKRATKVDISRFKGLGEMPVEQLRNTTMDPTKRTLLQVSLNLAESAGDPGEFVTRLMGKNPETRFQFIQENAKFLTDVDV</sequence>
<proteinExistence type="predicted"/>
<dbReference type="PANTHER" id="PTHR45866">
    <property type="entry name" value="DNA GYRASE/TOPOISOMERASE SUBUNIT B"/>
    <property type="match status" value="1"/>
</dbReference>
<dbReference type="SUPFAM" id="SSF54211">
    <property type="entry name" value="Ribosomal protein S5 domain 2-like"/>
    <property type="match status" value="1"/>
</dbReference>
<keyword evidence="5" id="KW-0547">Nucleotide-binding</keyword>
<dbReference type="InterPro" id="IPR020568">
    <property type="entry name" value="Ribosomal_Su5_D2-typ_SF"/>
</dbReference>
<name>A0A4Q7DHL8_9PROT</name>
<dbReference type="CDD" id="cd00822">
    <property type="entry name" value="TopoII_Trans_DNA_gyrase"/>
    <property type="match status" value="1"/>
</dbReference>
<dbReference type="GO" id="GO:0003918">
    <property type="term" value="F:DNA topoisomerase type II (double strand cut, ATP-hydrolyzing) activity"/>
    <property type="evidence" value="ECO:0007669"/>
    <property type="project" value="UniProtKB-EC"/>
</dbReference>
<comment type="cofactor">
    <cofactor evidence="2">
        <name>Mg(2+)</name>
        <dbReference type="ChEBI" id="CHEBI:18420"/>
    </cofactor>
</comment>
<dbReference type="InterPro" id="IPR013759">
    <property type="entry name" value="Topo_IIA_B_C"/>
</dbReference>
<dbReference type="OrthoDB" id="9802808at2"/>
<evidence type="ECO:0000256" key="3">
    <source>
        <dbReference type="ARBA" id="ARBA00012895"/>
    </source>
</evidence>
<keyword evidence="10 12" id="KW-0413">Isomerase</keyword>
<dbReference type="Pfam" id="PF00204">
    <property type="entry name" value="DNA_gyraseB"/>
    <property type="match status" value="1"/>
</dbReference>
<dbReference type="InterPro" id="IPR013506">
    <property type="entry name" value="Topo_IIA_bsu_dom2"/>
</dbReference>
<reference evidence="12 13" key="1">
    <citation type="submission" date="2018-10" db="EMBL/GenBank/DDBJ databases">
        <title>An updated phylogeny of the Alphaproteobacteria reveals that the parasitic Rickettsiales and Holosporales have independent origins.</title>
        <authorList>
            <person name="Munoz-Gomez S.A."/>
            <person name="Hess S."/>
            <person name="Burger G."/>
            <person name="Lang B.F."/>
            <person name="Susko E."/>
            <person name="Slamovits C.H."/>
            <person name="Roger A.J."/>
        </authorList>
    </citation>
    <scope>NUCLEOTIDE SEQUENCE [LARGE SCALE GENOMIC DNA]</scope>
    <source>
        <strain evidence="12">HOLO01</strain>
    </source>
</reference>
<evidence type="ECO:0000256" key="1">
    <source>
        <dbReference type="ARBA" id="ARBA00000185"/>
    </source>
</evidence>
<accession>A0A4Q7DHL8</accession>
<evidence type="ECO:0000313" key="12">
    <source>
        <dbReference type="EMBL" id="RZI45414.1"/>
    </source>
</evidence>
<comment type="caution">
    <text evidence="12">The sequence shown here is derived from an EMBL/GenBank/DDBJ whole genome shotgun (WGS) entry which is preliminary data.</text>
</comment>
<dbReference type="InterPro" id="IPR036890">
    <property type="entry name" value="HATPase_C_sf"/>
</dbReference>
<dbReference type="Pfam" id="PF02518">
    <property type="entry name" value="HATPase_c"/>
    <property type="match status" value="1"/>
</dbReference>
<organism evidence="12 13">
    <name type="scientific">Candidatus Finniella inopinata</name>
    <dbReference type="NCBI Taxonomy" id="1696036"/>
    <lineage>
        <taxon>Bacteria</taxon>
        <taxon>Pseudomonadati</taxon>
        <taxon>Pseudomonadota</taxon>
        <taxon>Alphaproteobacteria</taxon>
        <taxon>Holosporales</taxon>
        <taxon>Candidatus Paracaedibacteraceae</taxon>
        <taxon>Candidatus Finniella</taxon>
    </lineage>
</organism>
<dbReference type="InterPro" id="IPR003594">
    <property type="entry name" value="HATPase_dom"/>
</dbReference>
<keyword evidence="6" id="KW-0067">ATP-binding</keyword>